<organism evidence="2 3">
    <name type="scientific">Flaviramulus aquimarinus</name>
    <dbReference type="NCBI Taxonomy" id="1170456"/>
    <lineage>
        <taxon>Bacteria</taxon>
        <taxon>Pseudomonadati</taxon>
        <taxon>Bacteroidota</taxon>
        <taxon>Flavobacteriia</taxon>
        <taxon>Flavobacteriales</taxon>
        <taxon>Flavobacteriaceae</taxon>
        <taxon>Flaviramulus</taxon>
    </lineage>
</organism>
<reference evidence="3" key="1">
    <citation type="journal article" date="2019" name="Int. J. Syst. Evol. Microbiol.">
        <title>The Global Catalogue of Microorganisms (GCM) 10K type strain sequencing project: providing services to taxonomists for standard genome sequencing and annotation.</title>
        <authorList>
            <consortium name="The Broad Institute Genomics Platform"/>
            <consortium name="The Broad Institute Genome Sequencing Center for Infectious Disease"/>
            <person name="Wu L."/>
            <person name="Ma J."/>
        </authorList>
    </citation>
    <scope>NUCLEOTIDE SEQUENCE [LARGE SCALE GENOMIC DNA]</scope>
    <source>
        <strain evidence="3">JCM 18274</strain>
    </source>
</reference>
<dbReference type="InterPro" id="IPR016024">
    <property type="entry name" value="ARM-type_fold"/>
</dbReference>
<protein>
    <recommendedName>
        <fullName evidence="4">HEAT repeat domain-containing protein</fullName>
    </recommendedName>
</protein>
<dbReference type="SUPFAM" id="SSF48371">
    <property type="entry name" value="ARM repeat"/>
    <property type="match status" value="1"/>
</dbReference>
<evidence type="ECO:0000313" key="3">
    <source>
        <dbReference type="Proteomes" id="UP001500433"/>
    </source>
</evidence>
<proteinExistence type="predicted"/>
<keyword evidence="1" id="KW-0812">Transmembrane</keyword>
<dbReference type="RefSeq" id="WP_345273174.1">
    <property type="nucleotide sequence ID" value="NZ_BAABJH010000001.1"/>
</dbReference>
<keyword evidence="3" id="KW-1185">Reference proteome</keyword>
<sequence>MIDYQYLHNTYNNFPFLIKLAWFASGTLVLAIFVLTIYLRLIRLKLRKKRQDKAKFKTEYEALLIEYVYSGDDSGETTETQNIIIEQLKDAIKIDFKRKMVVYVLYDLMNQVSGEMSDAIKLFYFKTGLVNYAYNKLNSKKWHVIAKGIGELRRFRVEEASHNIAKFINYPRREVQKETQLYMVNLFLFDGLSFLDDLKTPLSEWAQIQLLETLQKFENQEICNIRPWLKSTNHSVVSFALKLAQIYNQFEVKDTLMELLSHPNKEIRVNTINVLTHLYGIEAKEMLKANFNTLSIEEQISFFGLLEKLVLPDDEPFIEKHLFHKNFEIQLLALNILKEINIDKYMGFKNLSNEEKSPAMLKVANTL</sequence>
<keyword evidence="1" id="KW-0472">Membrane</keyword>
<comment type="caution">
    <text evidence="2">The sequence shown here is derived from an EMBL/GenBank/DDBJ whole genome shotgun (WGS) entry which is preliminary data.</text>
</comment>
<feature type="transmembrane region" description="Helical" evidence="1">
    <location>
        <begin position="20"/>
        <end position="41"/>
    </location>
</feature>
<gene>
    <name evidence="2" type="ORF">GCM10023311_12350</name>
</gene>
<evidence type="ECO:0008006" key="4">
    <source>
        <dbReference type="Google" id="ProtNLM"/>
    </source>
</evidence>
<accession>A0ABP9F752</accession>
<keyword evidence="1" id="KW-1133">Transmembrane helix</keyword>
<name>A0ABP9F752_9FLAO</name>
<evidence type="ECO:0000313" key="2">
    <source>
        <dbReference type="EMBL" id="GAA4889787.1"/>
    </source>
</evidence>
<evidence type="ECO:0000256" key="1">
    <source>
        <dbReference type="SAM" id="Phobius"/>
    </source>
</evidence>
<dbReference type="Proteomes" id="UP001500433">
    <property type="component" value="Unassembled WGS sequence"/>
</dbReference>
<dbReference type="EMBL" id="BAABJH010000001">
    <property type="protein sequence ID" value="GAA4889787.1"/>
    <property type="molecule type" value="Genomic_DNA"/>
</dbReference>